<comment type="caution">
    <text evidence="1">The sequence shown here is derived from an EMBL/GenBank/DDBJ whole genome shotgun (WGS) entry which is preliminary data.</text>
</comment>
<evidence type="ECO:0000313" key="2">
    <source>
        <dbReference type="EMBL" id="KAF4715591.1"/>
    </source>
</evidence>
<name>A0A7J6R0C2_PEROL</name>
<protein>
    <submittedName>
        <fullName evidence="1">Uncharacterized protein</fullName>
    </submittedName>
</protein>
<evidence type="ECO:0000313" key="1">
    <source>
        <dbReference type="EMBL" id="KAF4714108.1"/>
    </source>
</evidence>
<dbReference type="EMBL" id="JABANM010024820">
    <property type="protein sequence ID" value="KAF4715591.1"/>
    <property type="molecule type" value="Genomic_DNA"/>
</dbReference>
<dbReference type="AlphaFoldDB" id="A0A7J6R0C2"/>
<evidence type="ECO:0000313" key="4">
    <source>
        <dbReference type="Proteomes" id="UP000574390"/>
    </source>
</evidence>
<reference evidence="3 4" key="1">
    <citation type="submission" date="2020-04" db="EMBL/GenBank/DDBJ databases">
        <title>Perkinsus olseni comparative genomics.</title>
        <authorList>
            <person name="Bogema D.R."/>
        </authorList>
    </citation>
    <scope>NUCLEOTIDE SEQUENCE [LARGE SCALE GENOMIC DNA]</scope>
    <source>
        <strain evidence="2">ATCC PRA-205</strain>
        <strain evidence="1 3">ATCC PRA-207</strain>
    </source>
</reference>
<dbReference type="EMBL" id="JABANO010029091">
    <property type="protein sequence ID" value="KAF4714108.1"/>
    <property type="molecule type" value="Genomic_DNA"/>
</dbReference>
<sequence length="126" mass="14170">MNLNLFKEVIKWEKEDEICVRSCRLDILRGTGDGTGKPKLVDATDIDYSDVLRLAVLNPTTGVLVPRYFIEWLTPRNKPEPTDINDLFVLTAKNFSTKEEGLVVSLYSAAATVEARNVYFTLVTSD</sequence>
<dbReference type="Proteomes" id="UP000574390">
    <property type="component" value="Unassembled WGS sequence"/>
</dbReference>
<proteinExistence type="predicted"/>
<dbReference type="Proteomes" id="UP000553632">
    <property type="component" value="Unassembled WGS sequence"/>
</dbReference>
<keyword evidence="3" id="KW-1185">Reference proteome</keyword>
<organism evidence="1 3">
    <name type="scientific">Perkinsus olseni</name>
    <name type="common">Perkinsus atlanticus</name>
    <dbReference type="NCBI Taxonomy" id="32597"/>
    <lineage>
        <taxon>Eukaryota</taxon>
        <taxon>Sar</taxon>
        <taxon>Alveolata</taxon>
        <taxon>Perkinsozoa</taxon>
        <taxon>Perkinsea</taxon>
        <taxon>Perkinsida</taxon>
        <taxon>Perkinsidae</taxon>
        <taxon>Perkinsus</taxon>
    </lineage>
</organism>
<evidence type="ECO:0000313" key="3">
    <source>
        <dbReference type="Proteomes" id="UP000553632"/>
    </source>
</evidence>
<gene>
    <name evidence="2" type="ORF">FOZ62_011110</name>
    <name evidence="1" type="ORF">FOZ63_008131</name>
</gene>
<accession>A0A7J6R0C2</accession>